<proteinExistence type="predicted"/>
<keyword evidence="2" id="KW-0472">Membrane</keyword>
<name>A0A543J062_9ACTN</name>
<dbReference type="RefSeq" id="WP_142260123.1">
    <property type="nucleotide sequence ID" value="NZ_BMPV01000001.1"/>
</dbReference>
<organism evidence="3 4">
    <name type="scientific">Thermopolyspora flexuosa</name>
    <dbReference type="NCBI Taxonomy" id="103836"/>
    <lineage>
        <taxon>Bacteria</taxon>
        <taxon>Bacillati</taxon>
        <taxon>Actinomycetota</taxon>
        <taxon>Actinomycetes</taxon>
        <taxon>Streptosporangiales</taxon>
        <taxon>Streptosporangiaceae</taxon>
        <taxon>Thermopolyspora</taxon>
    </lineage>
</organism>
<evidence type="ECO:0000256" key="1">
    <source>
        <dbReference type="SAM" id="Coils"/>
    </source>
</evidence>
<accession>A0A543J062</accession>
<protein>
    <submittedName>
        <fullName evidence="3">Uncharacterized protein</fullName>
    </submittedName>
</protein>
<dbReference type="Proteomes" id="UP000319213">
    <property type="component" value="Unassembled WGS sequence"/>
</dbReference>
<gene>
    <name evidence="3" type="ORF">FHX40_2936</name>
</gene>
<dbReference type="OrthoDB" id="3425023at2"/>
<keyword evidence="1" id="KW-0175">Coiled coil</keyword>
<dbReference type="EMBL" id="VFPQ01000001">
    <property type="protein sequence ID" value="TQM76209.1"/>
    <property type="molecule type" value="Genomic_DNA"/>
</dbReference>
<reference evidence="3 4" key="1">
    <citation type="submission" date="2019-06" db="EMBL/GenBank/DDBJ databases">
        <title>Sequencing the genomes of 1000 actinobacteria strains.</title>
        <authorList>
            <person name="Klenk H.-P."/>
        </authorList>
    </citation>
    <scope>NUCLEOTIDE SEQUENCE [LARGE SCALE GENOMIC DNA]</scope>
    <source>
        <strain evidence="3 4">DSM 43186</strain>
    </source>
</reference>
<keyword evidence="4" id="KW-1185">Reference proteome</keyword>
<keyword evidence="2" id="KW-0812">Transmembrane</keyword>
<evidence type="ECO:0000313" key="4">
    <source>
        <dbReference type="Proteomes" id="UP000319213"/>
    </source>
</evidence>
<feature type="coiled-coil region" evidence="1">
    <location>
        <begin position="351"/>
        <end position="378"/>
    </location>
</feature>
<feature type="transmembrane region" description="Helical" evidence="2">
    <location>
        <begin position="163"/>
        <end position="179"/>
    </location>
</feature>
<feature type="transmembrane region" description="Helical" evidence="2">
    <location>
        <begin position="139"/>
        <end position="157"/>
    </location>
</feature>
<dbReference type="AlphaFoldDB" id="A0A543J062"/>
<comment type="caution">
    <text evidence="3">The sequence shown here is derived from an EMBL/GenBank/DDBJ whole genome shotgun (WGS) entry which is preliminary data.</text>
</comment>
<evidence type="ECO:0000256" key="2">
    <source>
        <dbReference type="SAM" id="Phobius"/>
    </source>
</evidence>
<sequence length="385" mass="41747">MGQCLNVRYLDRIPAKGMFVVGADVVPGRYVCRTPGNGRWIRYPGGNAAPVAGRPDAPGEAEVVIESGDVAFQTHMPGDWLRVGAPGVEDEDDGVLPVVDPDLGEDLAARLRARPDLLRHVRTGAPWAGERSRPHGGDWLRLIVLLLLAVFMLGGAAGVDLSPLVFVALAAAGAALYGLRRGAWQRRFGEVAAVAKANPDRFCLPGDLDDRGRALLRRAQEAIRRVRESDVARAGLLEPGENAVTLPRQEWQIAKTLRKVAQLREDQRRLVAEGVAPQAEEALRPLRKALDDVEASVAARVEALERYAERTAEADAAYRAHAQVARVADRAAEYQDLLAETVADELAVSEIDRLARNAADLKKALQESLRAAQQAAVELPRPDEP</sequence>
<evidence type="ECO:0000313" key="3">
    <source>
        <dbReference type="EMBL" id="TQM76209.1"/>
    </source>
</evidence>
<keyword evidence="2" id="KW-1133">Transmembrane helix</keyword>